<proteinExistence type="inferred from homology"/>
<comment type="caution">
    <text evidence="12">The sequence shown here is derived from an EMBL/GenBank/DDBJ whole genome shotgun (WGS) entry which is preliminary data.</text>
</comment>
<evidence type="ECO:0000256" key="5">
    <source>
        <dbReference type="ARBA" id="ARBA00022833"/>
    </source>
</evidence>
<accession>A0A2G9HL23</accession>
<dbReference type="OrthoDB" id="8062037at2759"/>
<dbReference type="InterPro" id="IPR001841">
    <property type="entry name" value="Znf_RING"/>
</dbReference>
<evidence type="ECO:0000256" key="1">
    <source>
        <dbReference type="ARBA" id="ARBA00004370"/>
    </source>
</evidence>
<dbReference type="InterPro" id="IPR013083">
    <property type="entry name" value="Znf_RING/FYVE/PHD"/>
</dbReference>
<name>A0A2G9HL23_9LAMI</name>
<comment type="subcellular location">
    <subcellularLocation>
        <location evidence="1">Membrane</location>
    </subcellularLocation>
</comment>
<evidence type="ECO:0000256" key="6">
    <source>
        <dbReference type="ARBA" id="ARBA00022989"/>
    </source>
</evidence>
<dbReference type="SMART" id="SM00184">
    <property type="entry name" value="RING"/>
    <property type="match status" value="1"/>
</dbReference>
<dbReference type="Pfam" id="PF13639">
    <property type="entry name" value="zf-RING_2"/>
    <property type="match status" value="1"/>
</dbReference>
<keyword evidence="6 10" id="KW-1133">Transmembrane helix</keyword>
<evidence type="ECO:0000256" key="10">
    <source>
        <dbReference type="SAM" id="Phobius"/>
    </source>
</evidence>
<keyword evidence="7 10" id="KW-0472">Membrane</keyword>
<evidence type="ECO:0000256" key="3">
    <source>
        <dbReference type="ARBA" id="ARBA00022723"/>
    </source>
</evidence>
<dbReference type="AlphaFoldDB" id="A0A2G9HL23"/>
<evidence type="ECO:0000313" key="12">
    <source>
        <dbReference type="EMBL" id="PIN18221.1"/>
    </source>
</evidence>
<dbReference type="GO" id="GO:0008270">
    <property type="term" value="F:zinc ion binding"/>
    <property type="evidence" value="ECO:0007669"/>
    <property type="project" value="UniProtKB-KW"/>
</dbReference>
<keyword evidence="13" id="KW-1185">Reference proteome</keyword>
<evidence type="ECO:0000256" key="4">
    <source>
        <dbReference type="ARBA" id="ARBA00022771"/>
    </source>
</evidence>
<dbReference type="STRING" id="429701.A0A2G9HL23"/>
<dbReference type="GO" id="GO:0016020">
    <property type="term" value="C:membrane"/>
    <property type="evidence" value="ECO:0007669"/>
    <property type="project" value="UniProtKB-SubCell"/>
</dbReference>
<keyword evidence="3" id="KW-0479">Metal-binding</keyword>
<feature type="domain" description="RING-type" evidence="11">
    <location>
        <begin position="110"/>
        <end position="152"/>
    </location>
</feature>
<dbReference type="Proteomes" id="UP000231279">
    <property type="component" value="Unassembled WGS sequence"/>
</dbReference>
<protein>
    <recommendedName>
        <fullName evidence="11">RING-type domain-containing protein</fullName>
    </recommendedName>
</protein>
<evidence type="ECO:0000256" key="2">
    <source>
        <dbReference type="ARBA" id="ARBA00022692"/>
    </source>
</evidence>
<sequence>MPTFTTTEHHRFHRRAPPRYLIRGQRKILFFFLKCVIMVFVMSLFLFFLGFAAVVLLHYLFVSNTFDRRCSRLFHPTTAADDEDVFIQANSAHLPYVAYKAMDFPRMSDCAICLDSFLEGDECRNIPVCKHLFHAKCLDRWIRKMPTCPFCRTRADLDYVGLSGRE</sequence>
<feature type="transmembrane region" description="Helical" evidence="10">
    <location>
        <begin position="28"/>
        <end position="61"/>
    </location>
</feature>
<keyword evidence="5" id="KW-0862">Zinc</keyword>
<evidence type="ECO:0000256" key="7">
    <source>
        <dbReference type="ARBA" id="ARBA00023136"/>
    </source>
</evidence>
<evidence type="ECO:0000256" key="9">
    <source>
        <dbReference type="PROSITE-ProRule" id="PRU00175"/>
    </source>
</evidence>
<evidence type="ECO:0000259" key="11">
    <source>
        <dbReference type="PROSITE" id="PS50089"/>
    </source>
</evidence>
<dbReference type="PANTHER" id="PTHR46539">
    <property type="entry name" value="E3 UBIQUITIN-PROTEIN LIGASE ATL42"/>
    <property type="match status" value="1"/>
</dbReference>
<keyword evidence="2 10" id="KW-0812">Transmembrane</keyword>
<gene>
    <name evidence="12" type="ORF">CDL12_09116</name>
</gene>
<comment type="similarity">
    <text evidence="8">Belongs to the RING-type zinc finger family. ATL subfamily.</text>
</comment>
<dbReference type="PROSITE" id="PS50089">
    <property type="entry name" value="ZF_RING_2"/>
    <property type="match status" value="1"/>
</dbReference>
<dbReference type="EMBL" id="NKXS01001501">
    <property type="protein sequence ID" value="PIN18221.1"/>
    <property type="molecule type" value="Genomic_DNA"/>
</dbReference>
<reference evidence="13" key="1">
    <citation type="journal article" date="2018" name="Gigascience">
        <title>Genome assembly of the Pink Ipe (Handroanthus impetiginosus, Bignoniaceae), a highly valued, ecologically keystone Neotropical timber forest tree.</title>
        <authorList>
            <person name="Silva-Junior O.B."/>
            <person name="Grattapaglia D."/>
            <person name="Novaes E."/>
            <person name="Collevatti R.G."/>
        </authorList>
    </citation>
    <scope>NUCLEOTIDE SEQUENCE [LARGE SCALE GENOMIC DNA]</scope>
    <source>
        <strain evidence="13">cv. UFG-1</strain>
    </source>
</reference>
<evidence type="ECO:0000313" key="13">
    <source>
        <dbReference type="Proteomes" id="UP000231279"/>
    </source>
</evidence>
<dbReference type="PANTHER" id="PTHR46539:SF9">
    <property type="entry name" value="RING-H2 FINGER PROTEIN ATL56"/>
    <property type="match status" value="1"/>
</dbReference>
<organism evidence="12 13">
    <name type="scientific">Handroanthus impetiginosus</name>
    <dbReference type="NCBI Taxonomy" id="429701"/>
    <lineage>
        <taxon>Eukaryota</taxon>
        <taxon>Viridiplantae</taxon>
        <taxon>Streptophyta</taxon>
        <taxon>Embryophyta</taxon>
        <taxon>Tracheophyta</taxon>
        <taxon>Spermatophyta</taxon>
        <taxon>Magnoliopsida</taxon>
        <taxon>eudicotyledons</taxon>
        <taxon>Gunneridae</taxon>
        <taxon>Pentapetalae</taxon>
        <taxon>asterids</taxon>
        <taxon>lamiids</taxon>
        <taxon>Lamiales</taxon>
        <taxon>Bignoniaceae</taxon>
        <taxon>Crescentiina</taxon>
        <taxon>Tabebuia alliance</taxon>
        <taxon>Handroanthus</taxon>
    </lineage>
</organism>
<keyword evidence="4 9" id="KW-0863">Zinc-finger</keyword>
<dbReference type="Gene3D" id="3.30.40.10">
    <property type="entry name" value="Zinc/RING finger domain, C3HC4 (zinc finger)"/>
    <property type="match status" value="1"/>
</dbReference>
<dbReference type="SUPFAM" id="SSF57850">
    <property type="entry name" value="RING/U-box"/>
    <property type="match status" value="1"/>
</dbReference>
<evidence type="ECO:0000256" key="8">
    <source>
        <dbReference type="ARBA" id="ARBA00024209"/>
    </source>
</evidence>